<evidence type="ECO:0000256" key="1">
    <source>
        <dbReference type="SAM" id="MobiDB-lite"/>
    </source>
</evidence>
<reference evidence="2 3" key="1">
    <citation type="submission" date="2024-02" db="EMBL/GenBank/DDBJ databases">
        <authorList>
            <person name="Chen Y."/>
            <person name="Shah S."/>
            <person name="Dougan E. K."/>
            <person name="Thang M."/>
            <person name="Chan C."/>
        </authorList>
    </citation>
    <scope>NUCLEOTIDE SEQUENCE [LARGE SCALE GENOMIC DNA]</scope>
</reference>
<feature type="region of interest" description="Disordered" evidence="1">
    <location>
        <begin position="318"/>
        <end position="396"/>
    </location>
</feature>
<evidence type="ECO:0000313" key="2">
    <source>
        <dbReference type="EMBL" id="CAK9059816.1"/>
    </source>
</evidence>
<feature type="region of interest" description="Disordered" evidence="1">
    <location>
        <begin position="185"/>
        <end position="206"/>
    </location>
</feature>
<organism evidence="2 3">
    <name type="scientific">Durusdinium trenchii</name>
    <dbReference type="NCBI Taxonomy" id="1381693"/>
    <lineage>
        <taxon>Eukaryota</taxon>
        <taxon>Sar</taxon>
        <taxon>Alveolata</taxon>
        <taxon>Dinophyceae</taxon>
        <taxon>Suessiales</taxon>
        <taxon>Symbiodiniaceae</taxon>
        <taxon>Durusdinium</taxon>
    </lineage>
</organism>
<sequence>MARDETGLRSLRRPKERQGRTITTPSLSVRRRSDGDHRGDRISRTRSESRQRPNGSNGGSGAGGWHSEGVPIEKVRQGDRMPGIVTNVAPFGAFVDVGAARNAKLILEPRLCRRFQALLKDFLGSLKTRDPLTLEAAKNGAEMVAKSSVFVENEKKELFVALYERIAELRNAAFPGGVEPAKPPLEEGQQHGQHDVPITLTGGQGRGRLGAGVAHANQLMSGSSRESMSEATRAPSQLALPALPAPEAVQCEPQTPASCPAARPEVAAPVVDPLPEPHEAEPAEQRLLELAKQSCKAKTDTDTHPTGAVQMSAEKLKEMAEKRDAEKKGKGAKPNSSKVAKTPKHAKPYSSKAAKTPKQAKKHNDVAKPGKKKVVKAVKEPVHGQKGRKSRGRIPTKARRLKMMPKGCSTCRFVPGCCNSCWLKKGFHP</sequence>
<evidence type="ECO:0008006" key="4">
    <source>
        <dbReference type="Google" id="ProtNLM"/>
    </source>
</evidence>
<proteinExistence type="predicted"/>
<keyword evidence="3" id="KW-1185">Reference proteome</keyword>
<feature type="region of interest" description="Disordered" evidence="1">
    <location>
        <begin position="1"/>
        <end position="68"/>
    </location>
</feature>
<dbReference type="Proteomes" id="UP001642484">
    <property type="component" value="Unassembled WGS sequence"/>
</dbReference>
<dbReference type="EMBL" id="CAXAMN010021462">
    <property type="protein sequence ID" value="CAK9059816.1"/>
    <property type="molecule type" value="Genomic_DNA"/>
</dbReference>
<protein>
    <recommendedName>
        <fullName evidence="4">S1 motif domain-containing protein</fullName>
    </recommendedName>
</protein>
<feature type="compositionally biased region" description="Basic and acidic residues" evidence="1">
    <location>
        <begin position="185"/>
        <end position="194"/>
    </location>
</feature>
<gene>
    <name evidence="2" type="ORF">CCMP2556_LOCUS29441</name>
</gene>
<feature type="compositionally biased region" description="Basic and acidic residues" evidence="1">
    <location>
        <begin position="318"/>
        <end position="329"/>
    </location>
</feature>
<feature type="compositionally biased region" description="Gly residues" evidence="1">
    <location>
        <begin position="56"/>
        <end position="66"/>
    </location>
</feature>
<comment type="caution">
    <text evidence="2">The sequence shown here is derived from an EMBL/GenBank/DDBJ whole genome shotgun (WGS) entry which is preliminary data.</text>
</comment>
<accession>A0ABP0N866</accession>
<feature type="compositionally biased region" description="Basic residues" evidence="1">
    <location>
        <begin position="385"/>
        <end position="396"/>
    </location>
</feature>
<feature type="compositionally biased region" description="Basic and acidic residues" evidence="1">
    <location>
        <begin position="31"/>
        <end position="51"/>
    </location>
</feature>
<name>A0ABP0N866_9DINO</name>
<evidence type="ECO:0000313" key="3">
    <source>
        <dbReference type="Proteomes" id="UP001642484"/>
    </source>
</evidence>